<gene>
    <name evidence="1" type="ORF">BpHYR1_023258</name>
</gene>
<accession>A0A3M7RUJ8</accession>
<protein>
    <submittedName>
        <fullName evidence="1">Uncharacterized protein</fullName>
    </submittedName>
</protein>
<comment type="caution">
    <text evidence="1">The sequence shown here is derived from an EMBL/GenBank/DDBJ whole genome shotgun (WGS) entry which is preliminary data.</text>
</comment>
<dbReference type="AlphaFoldDB" id="A0A3M7RUJ8"/>
<keyword evidence="2" id="KW-1185">Reference proteome</keyword>
<evidence type="ECO:0000313" key="2">
    <source>
        <dbReference type="Proteomes" id="UP000276133"/>
    </source>
</evidence>
<sequence length="97" mass="10878">MAGFLAVRLYLAVCFGVTKIRPPSWLAKWPPTKKLAGFLAVRLYLAVCFGVTKIRPPSWLAKWPQKTVRVMDRFVLPASNTNLKKAHTTNIIKSLAP</sequence>
<dbReference type="EMBL" id="REGN01002594">
    <property type="protein sequence ID" value="RNA27119.1"/>
    <property type="molecule type" value="Genomic_DNA"/>
</dbReference>
<dbReference type="Proteomes" id="UP000276133">
    <property type="component" value="Unassembled WGS sequence"/>
</dbReference>
<organism evidence="1 2">
    <name type="scientific">Brachionus plicatilis</name>
    <name type="common">Marine rotifer</name>
    <name type="synonym">Brachionus muelleri</name>
    <dbReference type="NCBI Taxonomy" id="10195"/>
    <lineage>
        <taxon>Eukaryota</taxon>
        <taxon>Metazoa</taxon>
        <taxon>Spiralia</taxon>
        <taxon>Gnathifera</taxon>
        <taxon>Rotifera</taxon>
        <taxon>Eurotatoria</taxon>
        <taxon>Monogononta</taxon>
        <taxon>Pseudotrocha</taxon>
        <taxon>Ploima</taxon>
        <taxon>Brachionidae</taxon>
        <taxon>Brachionus</taxon>
    </lineage>
</organism>
<evidence type="ECO:0000313" key="1">
    <source>
        <dbReference type="EMBL" id="RNA27119.1"/>
    </source>
</evidence>
<proteinExistence type="predicted"/>
<name>A0A3M7RUJ8_BRAPC</name>
<reference evidence="1 2" key="1">
    <citation type="journal article" date="2018" name="Sci. Rep.">
        <title>Genomic signatures of local adaptation to the degree of environmental predictability in rotifers.</title>
        <authorList>
            <person name="Franch-Gras L."/>
            <person name="Hahn C."/>
            <person name="Garcia-Roger E.M."/>
            <person name="Carmona M.J."/>
            <person name="Serra M."/>
            <person name="Gomez A."/>
        </authorList>
    </citation>
    <scope>NUCLEOTIDE SEQUENCE [LARGE SCALE GENOMIC DNA]</scope>
    <source>
        <strain evidence="1">HYR1</strain>
    </source>
</reference>